<reference evidence="2" key="1">
    <citation type="submission" date="2022-01" db="EMBL/GenBank/DDBJ databases">
        <authorList>
            <person name="Braso-Vives M."/>
        </authorList>
    </citation>
    <scope>NUCLEOTIDE SEQUENCE</scope>
</reference>
<dbReference type="AlphaFoldDB" id="A0A8J9ZJN4"/>
<evidence type="ECO:0000256" key="1">
    <source>
        <dbReference type="SAM" id="SignalP"/>
    </source>
</evidence>
<accession>A0A8J9ZJN4</accession>
<name>A0A8J9ZJN4_BRALA</name>
<evidence type="ECO:0000313" key="2">
    <source>
        <dbReference type="EMBL" id="CAH1256476.1"/>
    </source>
</evidence>
<keyword evidence="1" id="KW-0732">Signal</keyword>
<evidence type="ECO:0000313" key="3">
    <source>
        <dbReference type="Proteomes" id="UP000838412"/>
    </source>
</evidence>
<gene>
    <name evidence="2" type="primary">Hypp1664</name>
    <name evidence="2" type="ORF">BLAG_LOCUS14780</name>
</gene>
<dbReference type="Proteomes" id="UP000838412">
    <property type="component" value="Chromosome 3"/>
</dbReference>
<organism evidence="2 3">
    <name type="scientific">Branchiostoma lanceolatum</name>
    <name type="common">Common lancelet</name>
    <name type="synonym">Amphioxus lanceolatum</name>
    <dbReference type="NCBI Taxonomy" id="7740"/>
    <lineage>
        <taxon>Eukaryota</taxon>
        <taxon>Metazoa</taxon>
        <taxon>Chordata</taxon>
        <taxon>Cephalochordata</taxon>
        <taxon>Leptocardii</taxon>
        <taxon>Amphioxiformes</taxon>
        <taxon>Branchiostomatidae</taxon>
        <taxon>Branchiostoma</taxon>
    </lineage>
</organism>
<feature type="signal peptide" evidence="1">
    <location>
        <begin position="1"/>
        <end position="21"/>
    </location>
</feature>
<protein>
    <submittedName>
        <fullName evidence="2">Hypp1664 protein</fullName>
    </submittedName>
</protein>
<feature type="chain" id="PRO_5035475791" evidence="1">
    <location>
        <begin position="22"/>
        <end position="181"/>
    </location>
</feature>
<proteinExistence type="predicted"/>
<dbReference type="EMBL" id="OV696688">
    <property type="protein sequence ID" value="CAH1256476.1"/>
    <property type="molecule type" value="Genomic_DNA"/>
</dbReference>
<sequence length="181" mass="19493">MWKFLLWIIACPSLVILSAQGEKVYLTTVDRWKFYKVRASGAMTNANVKSTCEAARMRYPCYWSGTGSCTSTYWGSGCIRFDDGGVHCRTLSVLSHVLCGSAAGFGSCQPLDATFVYLPNWHSDGSAPGMDADTGTSGLFGAHYYNKWALCVGLPLTSAAAPPDGMYCTEESVASFSCKAV</sequence>
<dbReference type="OrthoDB" id="9970475at2759"/>
<keyword evidence="3" id="KW-1185">Reference proteome</keyword>